<dbReference type="RefSeq" id="XP_012649518.1">
    <property type="nucleotide sequence ID" value="XM_012794064.1"/>
</dbReference>
<dbReference type="KEGG" id="bmic:BMR1_03g04545"/>
<dbReference type="GO" id="GO:0005666">
    <property type="term" value="C:RNA polymerase III complex"/>
    <property type="evidence" value="ECO:0007669"/>
    <property type="project" value="TreeGrafter"/>
</dbReference>
<keyword evidence="2" id="KW-1185">Reference proteome</keyword>
<dbReference type="Proteomes" id="UP000002899">
    <property type="component" value="Chromosome III"/>
</dbReference>
<sequence>MDLVEEIDVYVNNITWQQLLNNNQITKHLNTYDLSQLVSRVFSNVILLQFPMERFEHDISNNLAVEVFSEEPSELTFFKSNDTTQQLNIRLRDDSMIFPHKNDPSLPYQGWVESKNVTCSHISDCIGVFTNTHENPAKRALVLTPISSVLQLRPSFNLHNKPDSWKRKRVCQPESPEANEILKLLKISQSDTLYFRNCFKDYLDVITKKPGKSFPYNSLCISKLTLSNQLFLLFSEFEIVSNELISQYLTLDPYNPANTNAIDELLEIADLIDGNWVLKSKFCFTQLEDHQAHYLRLCRDLLLSLLYRQSQQISKSAAGGLTIEPFQKATGLPIEFVQYLVKRVAIQISSCWYLPYPRDNKFIKLNQGLAVKFQMYWTNRLSESAIEIQKLNQNEFNLDDTCCAIICYLEHSAPKNMEEIVNMLRNRGSYMLNIQHDKETWLESVKNVAINLGNDCWFLRHNKLNNFIASREPLLRFIASCNDSKKTFTKEELEKVTGVLPNIVFRRIVSEFMSYSGTFYHLKPGTTVVKLEIE</sequence>
<dbReference type="InterPro" id="IPR006886">
    <property type="entry name" value="RNA_pol_III_Rpc5"/>
</dbReference>
<dbReference type="GO" id="GO:0042797">
    <property type="term" value="P:tRNA transcription by RNA polymerase III"/>
    <property type="evidence" value="ECO:0007669"/>
    <property type="project" value="TreeGrafter"/>
</dbReference>
<reference evidence="1 2" key="1">
    <citation type="journal article" date="2012" name="Nucleic Acids Res.">
        <title>Sequencing of the smallest Apicomplexan genome from the human pathogen Babesia microti.</title>
        <authorList>
            <person name="Cornillot E."/>
            <person name="Hadj-Kaddour K."/>
            <person name="Dassouli A."/>
            <person name="Noel B."/>
            <person name="Ranwez V."/>
            <person name="Vacherie B."/>
            <person name="Augagneur Y."/>
            <person name="Bres V."/>
            <person name="Duclos A."/>
            <person name="Randazzo S."/>
            <person name="Carcy B."/>
            <person name="Debierre-Grockiego F."/>
            <person name="Delbecq S."/>
            <person name="Moubri-Menage K."/>
            <person name="Shams-Eldin H."/>
            <person name="Usmani-Brown S."/>
            <person name="Bringaud F."/>
            <person name="Wincker P."/>
            <person name="Vivares C.P."/>
            <person name="Schwarz R.T."/>
            <person name="Schetters T.P."/>
            <person name="Krause P.J."/>
            <person name="Gorenflot A."/>
            <person name="Berry V."/>
            <person name="Barbe V."/>
            <person name="Ben Mamoun C."/>
        </authorList>
    </citation>
    <scope>NUCLEOTIDE SEQUENCE [LARGE SCALE GENOMIC DNA]</scope>
    <source>
        <strain evidence="1 2">RI</strain>
    </source>
</reference>
<evidence type="ECO:0000313" key="1">
    <source>
        <dbReference type="EMBL" id="CTQ41507.1"/>
    </source>
</evidence>
<reference evidence="1 2" key="3">
    <citation type="journal article" date="2016" name="Sci. Rep.">
        <title>Genome-wide diversity and gene expression profiling of Babesia microti isolates identify polymorphic genes that mediate host-pathogen interactions.</title>
        <authorList>
            <person name="Silva J.C."/>
            <person name="Cornillot E."/>
            <person name="McCracken C."/>
            <person name="Usmani-Brown S."/>
            <person name="Dwivedi A."/>
            <person name="Ifeonu O.O."/>
            <person name="Crabtree J."/>
            <person name="Gotia H.T."/>
            <person name="Virji A.Z."/>
            <person name="Reynes C."/>
            <person name="Colinge J."/>
            <person name="Kumar V."/>
            <person name="Lawres L."/>
            <person name="Pazzi J.E."/>
            <person name="Pablo J.V."/>
            <person name="Hung C."/>
            <person name="Brancato J."/>
            <person name="Kumari P."/>
            <person name="Orvis J."/>
            <person name="Tretina K."/>
            <person name="Chibucos M."/>
            <person name="Ott S."/>
            <person name="Sadzewicz L."/>
            <person name="Sengamalay N."/>
            <person name="Shetty A.C."/>
            <person name="Su Q."/>
            <person name="Tallon L."/>
            <person name="Fraser C.M."/>
            <person name="Frutos R."/>
            <person name="Molina D.M."/>
            <person name="Krause P.J."/>
            <person name="Ben Mamoun C."/>
        </authorList>
    </citation>
    <scope>NUCLEOTIDE SEQUENCE [LARGE SCALE GENOMIC DNA]</scope>
    <source>
        <strain evidence="1 2">RI</strain>
    </source>
</reference>
<dbReference type="GeneID" id="24425556"/>
<proteinExistence type="predicted"/>
<dbReference type="VEuPathDB" id="PiroplasmaDB:BMR1_03g04545"/>
<accession>A0A0K3APU8</accession>
<dbReference type="AlphaFoldDB" id="A0A0K3APU8"/>
<dbReference type="EMBL" id="LN871598">
    <property type="protein sequence ID" value="CTQ41507.1"/>
    <property type="molecule type" value="Genomic_DNA"/>
</dbReference>
<organism evidence="1 2">
    <name type="scientific">Babesia microti (strain RI)</name>
    <dbReference type="NCBI Taxonomy" id="1133968"/>
    <lineage>
        <taxon>Eukaryota</taxon>
        <taxon>Sar</taxon>
        <taxon>Alveolata</taxon>
        <taxon>Apicomplexa</taxon>
        <taxon>Aconoidasida</taxon>
        <taxon>Piroplasmida</taxon>
        <taxon>Babesiidae</taxon>
        <taxon>Babesia</taxon>
    </lineage>
</organism>
<name>A0A0K3APU8_BABMR</name>
<reference evidence="1 2" key="2">
    <citation type="journal article" date="2013" name="PLoS ONE">
        <title>Whole genome mapping and re-organization of the nuclear and mitochondrial genomes of Babesia microti isolates.</title>
        <authorList>
            <person name="Cornillot E."/>
            <person name="Dassouli A."/>
            <person name="Garg A."/>
            <person name="Pachikara N."/>
            <person name="Randazzo S."/>
            <person name="Depoix D."/>
            <person name="Carcy B."/>
            <person name="Delbecq S."/>
            <person name="Frutos R."/>
            <person name="Silva J.C."/>
            <person name="Sutton R."/>
            <person name="Krause P.J."/>
            <person name="Mamoun C.B."/>
        </authorList>
    </citation>
    <scope>NUCLEOTIDE SEQUENCE [LARGE SCALE GENOMIC DNA]</scope>
    <source>
        <strain evidence="1 2">RI</strain>
    </source>
</reference>
<dbReference type="Pfam" id="PF04801">
    <property type="entry name" value="RPC5"/>
    <property type="match status" value="1"/>
</dbReference>
<protein>
    <submittedName>
        <fullName evidence="1">Uncharacterized protein</fullName>
    </submittedName>
</protein>
<evidence type="ECO:0000313" key="2">
    <source>
        <dbReference type="Proteomes" id="UP000002899"/>
    </source>
</evidence>
<dbReference type="PANTHER" id="PTHR12069">
    <property type="entry name" value="DNA-DIRECTED RNA POLYMERASES III 80 KDA POLYPEPTIDE RNA POLYMERASE III SUBUNIT 5"/>
    <property type="match status" value="1"/>
</dbReference>
<dbReference type="PANTHER" id="PTHR12069:SF0">
    <property type="entry name" value="DNA-DIRECTED RNA POLYMERASE III SUBUNIT RPC5"/>
    <property type="match status" value="1"/>
</dbReference>